<comment type="caution">
    <text evidence="2">The sequence shown here is derived from an EMBL/GenBank/DDBJ whole genome shotgun (WGS) entry which is preliminary data.</text>
</comment>
<reference evidence="2" key="1">
    <citation type="submission" date="2023-10" db="EMBL/GenBank/DDBJ databases">
        <title>Genome assembly of Pristionchus species.</title>
        <authorList>
            <person name="Yoshida K."/>
            <person name="Sommer R.J."/>
        </authorList>
    </citation>
    <scope>NUCLEOTIDE SEQUENCE</scope>
    <source>
        <strain evidence="2">RS5133</strain>
    </source>
</reference>
<evidence type="ECO:0008006" key="4">
    <source>
        <dbReference type="Google" id="ProtNLM"/>
    </source>
</evidence>
<sequence>MLRSLLIVACSVVFLFARSPTQTKNQISAADRSCPPGMVFFGPAVNNICPVAMLLDEDICCQAVACEVALSNGPCAADSTCSSAGYACDLRGGYCCPVVDYLNPENIIGPAVGGICPIGSVMVLIPGGDPEGDCVSLQSIPGMCEVAVQGGPCPNGSGCTPGFTC</sequence>
<feature type="signal peptide" evidence="1">
    <location>
        <begin position="1"/>
        <end position="17"/>
    </location>
</feature>
<gene>
    <name evidence="2" type="ORF">PFISCL1PPCAC_17672</name>
</gene>
<dbReference type="Proteomes" id="UP001432322">
    <property type="component" value="Unassembled WGS sequence"/>
</dbReference>
<evidence type="ECO:0000313" key="3">
    <source>
        <dbReference type="Proteomes" id="UP001432322"/>
    </source>
</evidence>
<name>A0AAV5W3K1_9BILA</name>
<feature type="non-terminal residue" evidence="2">
    <location>
        <position position="165"/>
    </location>
</feature>
<dbReference type="AlphaFoldDB" id="A0AAV5W3K1"/>
<accession>A0AAV5W3K1</accession>
<dbReference type="EMBL" id="BTSY01000005">
    <property type="protein sequence ID" value="GMT26375.1"/>
    <property type="molecule type" value="Genomic_DNA"/>
</dbReference>
<evidence type="ECO:0000313" key="2">
    <source>
        <dbReference type="EMBL" id="GMT26375.1"/>
    </source>
</evidence>
<organism evidence="2 3">
    <name type="scientific">Pristionchus fissidentatus</name>
    <dbReference type="NCBI Taxonomy" id="1538716"/>
    <lineage>
        <taxon>Eukaryota</taxon>
        <taxon>Metazoa</taxon>
        <taxon>Ecdysozoa</taxon>
        <taxon>Nematoda</taxon>
        <taxon>Chromadorea</taxon>
        <taxon>Rhabditida</taxon>
        <taxon>Rhabditina</taxon>
        <taxon>Diplogasteromorpha</taxon>
        <taxon>Diplogasteroidea</taxon>
        <taxon>Neodiplogasteridae</taxon>
        <taxon>Pristionchus</taxon>
    </lineage>
</organism>
<keyword evidence="1" id="KW-0732">Signal</keyword>
<feature type="chain" id="PRO_5043741955" description="CC domain-containing protein" evidence="1">
    <location>
        <begin position="18"/>
        <end position="165"/>
    </location>
</feature>
<evidence type="ECO:0000256" key="1">
    <source>
        <dbReference type="SAM" id="SignalP"/>
    </source>
</evidence>
<protein>
    <recommendedName>
        <fullName evidence="4">CC domain-containing protein</fullName>
    </recommendedName>
</protein>
<keyword evidence="3" id="KW-1185">Reference proteome</keyword>
<proteinExistence type="predicted"/>